<dbReference type="OrthoDB" id="5289248at2759"/>
<keyword evidence="2" id="KW-1185">Reference proteome</keyword>
<comment type="caution">
    <text evidence="1">The sequence shown here is derived from an EMBL/GenBank/DDBJ whole genome shotgun (WGS) entry which is preliminary data.</text>
</comment>
<evidence type="ECO:0000313" key="2">
    <source>
        <dbReference type="Proteomes" id="UP000326924"/>
    </source>
</evidence>
<evidence type="ECO:0008006" key="3">
    <source>
        <dbReference type="Google" id="ProtNLM"/>
    </source>
</evidence>
<organism evidence="1 2">
    <name type="scientific">Sphaerosporella brunnea</name>
    <dbReference type="NCBI Taxonomy" id="1250544"/>
    <lineage>
        <taxon>Eukaryota</taxon>
        <taxon>Fungi</taxon>
        <taxon>Dikarya</taxon>
        <taxon>Ascomycota</taxon>
        <taxon>Pezizomycotina</taxon>
        <taxon>Pezizomycetes</taxon>
        <taxon>Pezizales</taxon>
        <taxon>Pyronemataceae</taxon>
        <taxon>Sphaerosporella</taxon>
    </lineage>
</organism>
<dbReference type="EMBL" id="VXIS01000109">
    <property type="protein sequence ID" value="KAA8904420.1"/>
    <property type="molecule type" value="Genomic_DNA"/>
</dbReference>
<protein>
    <recommendedName>
        <fullName evidence="3">DDE Tnp4 domain-containing protein</fullName>
    </recommendedName>
</protein>
<gene>
    <name evidence="1" type="ORF">FN846DRAFT_779693</name>
</gene>
<name>A0A5J5EUD1_9PEZI</name>
<proteinExistence type="predicted"/>
<dbReference type="InParanoid" id="A0A5J5EUD1"/>
<dbReference type="Proteomes" id="UP000326924">
    <property type="component" value="Unassembled WGS sequence"/>
</dbReference>
<evidence type="ECO:0000313" key="1">
    <source>
        <dbReference type="EMBL" id="KAA8904420.1"/>
    </source>
</evidence>
<dbReference type="AlphaFoldDB" id="A0A5J5EUD1"/>
<accession>A0A5J5EUD1</accession>
<reference evidence="1 2" key="1">
    <citation type="submission" date="2019-09" db="EMBL/GenBank/DDBJ databases">
        <title>Draft genome of the ectomycorrhizal ascomycete Sphaerosporella brunnea.</title>
        <authorList>
            <consortium name="DOE Joint Genome Institute"/>
            <person name="Benucci G.M."/>
            <person name="Marozzi G."/>
            <person name="Antonielli L."/>
            <person name="Sanchez S."/>
            <person name="Marco P."/>
            <person name="Wang X."/>
            <person name="Falini L.B."/>
            <person name="Barry K."/>
            <person name="Haridas S."/>
            <person name="Lipzen A."/>
            <person name="Labutti K."/>
            <person name="Grigoriev I.V."/>
            <person name="Murat C."/>
            <person name="Martin F."/>
            <person name="Albertini E."/>
            <person name="Donnini D."/>
            <person name="Bonito G."/>
        </authorList>
    </citation>
    <scope>NUCLEOTIDE SEQUENCE [LARGE SCALE GENOMIC DNA]</scope>
    <source>
        <strain evidence="1 2">Sb_GMNB300</strain>
    </source>
</reference>
<sequence length="116" mass="13403">MELFGHERAWFSIVFTDLMLQIYDKFHRKLFWNRTRLTPEVFTRCYTAVHENGEPSGQIWSFIDGTIKAICRPGKTTAPQRMFYSGFKKKNMAYTVVTPAGLTMSIAGPWEGSKND</sequence>